<gene>
    <name evidence="2" type="ORF">BCUN_0097</name>
</gene>
<feature type="transmembrane region" description="Helical" evidence="1">
    <location>
        <begin position="108"/>
        <end position="125"/>
    </location>
</feature>
<feature type="transmembrane region" description="Helical" evidence="1">
    <location>
        <begin position="12"/>
        <end position="33"/>
    </location>
</feature>
<keyword evidence="1" id="KW-1133">Transmembrane helix</keyword>
<dbReference type="eggNOG" id="ENOG50333MW">
    <property type="taxonomic scope" value="Bacteria"/>
</dbReference>
<protein>
    <submittedName>
        <fullName evidence="2">Alcohol dehydrogenase, class IV</fullName>
    </submittedName>
</protein>
<dbReference type="Proteomes" id="UP000029067">
    <property type="component" value="Unassembled WGS sequence"/>
</dbReference>
<dbReference type="EMBL" id="JGYV01000001">
    <property type="protein sequence ID" value="KFI65602.1"/>
    <property type="molecule type" value="Genomic_DNA"/>
</dbReference>
<sequence length="150" mass="16120">MPYSWRCATWLRYLITAAAAVAVGALGTLAHRMGAAQGWPYGMLMAWLLVGLSGWCARARSGTGGLGLHLTLSTLVVYFMAMPGPGGDAMVPIGFRGDAVPWLSQNSGYLWMFGMLAIQLVELALPRAWFRLRAQGALPPTDVDADVRHG</sequence>
<dbReference type="STRING" id="1688.BCUN_0097"/>
<evidence type="ECO:0000313" key="3">
    <source>
        <dbReference type="Proteomes" id="UP000029067"/>
    </source>
</evidence>
<keyword evidence="1" id="KW-0472">Membrane</keyword>
<evidence type="ECO:0000313" key="2">
    <source>
        <dbReference type="EMBL" id="KFI65602.1"/>
    </source>
</evidence>
<comment type="caution">
    <text evidence="2">The sequence shown here is derived from an EMBL/GenBank/DDBJ whole genome shotgun (WGS) entry which is preliminary data.</text>
</comment>
<reference evidence="2 3" key="1">
    <citation type="submission" date="2014-03" db="EMBL/GenBank/DDBJ databases">
        <title>Genomics of Bifidobacteria.</title>
        <authorList>
            <person name="Ventura M."/>
            <person name="Milani C."/>
            <person name="Lugli G.A."/>
        </authorList>
    </citation>
    <scope>NUCLEOTIDE SEQUENCE [LARGE SCALE GENOMIC DNA]</scope>
    <source>
        <strain evidence="2 3">LMG 10738</strain>
    </source>
</reference>
<name>A0A087B3K2_9BIFI</name>
<feature type="transmembrane region" description="Helical" evidence="1">
    <location>
        <begin position="39"/>
        <end position="57"/>
    </location>
</feature>
<keyword evidence="1" id="KW-0812">Transmembrane</keyword>
<feature type="transmembrane region" description="Helical" evidence="1">
    <location>
        <begin position="64"/>
        <end position="81"/>
    </location>
</feature>
<organism evidence="2 3">
    <name type="scientific">Bifidobacterium cuniculi</name>
    <dbReference type="NCBI Taxonomy" id="1688"/>
    <lineage>
        <taxon>Bacteria</taxon>
        <taxon>Bacillati</taxon>
        <taxon>Actinomycetota</taxon>
        <taxon>Actinomycetes</taxon>
        <taxon>Bifidobacteriales</taxon>
        <taxon>Bifidobacteriaceae</taxon>
        <taxon>Bifidobacterium</taxon>
    </lineage>
</organism>
<accession>A0A087B3K2</accession>
<evidence type="ECO:0000256" key="1">
    <source>
        <dbReference type="SAM" id="Phobius"/>
    </source>
</evidence>
<proteinExistence type="predicted"/>
<dbReference type="AlphaFoldDB" id="A0A087B3K2"/>
<keyword evidence="3" id="KW-1185">Reference proteome</keyword>